<dbReference type="Pfam" id="PF17921">
    <property type="entry name" value="Integrase_H2C2"/>
    <property type="match status" value="1"/>
</dbReference>
<feature type="region of interest" description="Disordered" evidence="19">
    <location>
        <begin position="1416"/>
        <end position="1435"/>
    </location>
</feature>
<keyword evidence="16" id="KW-0238">DNA-binding</keyword>
<dbReference type="GO" id="GO:0046872">
    <property type="term" value="F:metal ion binding"/>
    <property type="evidence" value="ECO:0007669"/>
    <property type="project" value="UniProtKB-KW"/>
</dbReference>
<keyword evidence="10" id="KW-0378">Hydrolase</keyword>
<keyword evidence="18" id="KW-0539">Nucleus</keyword>
<evidence type="ECO:0000256" key="5">
    <source>
        <dbReference type="ARBA" id="ARBA00022695"/>
    </source>
</evidence>
<feature type="domain" description="Chromo" evidence="20">
    <location>
        <begin position="1444"/>
        <end position="1501"/>
    </location>
</feature>
<dbReference type="CDD" id="cd09274">
    <property type="entry name" value="RNase_HI_RT_Ty3"/>
    <property type="match status" value="1"/>
</dbReference>
<evidence type="ECO:0000256" key="12">
    <source>
        <dbReference type="ARBA" id="ARBA00022884"/>
    </source>
</evidence>
<dbReference type="Gene3D" id="2.40.50.40">
    <property type="match status" value="2"/>
</dbReference>
<keyword evidence="23" id="KW-1185">Reference proteome</keyword>
<keyword evidence="15" id="KW-0239">DNA-directed DNA polymerase</keyword>
<dbReference type="PANTHER" id="PTHR37984">
    <property type="entry name" value="PROTEIN CBG26694"/>
    <property type="match status" value="1"/>
</dbReference>
<dbReference type="GO" id="GO:0003887">
    <property type="term" value="F:DNA-directed DNA polymerase activity"/>
    <property type="evidence" value="ECO:0007669"/>
    <property type="project" value="UniProtKB-KW"/>
</dbReference>
<dbReference type="Gene3D" id="3.30.420.10">
    <property type="entry name" value="Ribonuclease H-like superfamily/Ribonuclease H"/>
    <property type="match status" value="1"/>
</dbReference>
<dbReference type="GO" id="GO:0005634">
    <property type="term" value="C:nucleus"/>
    <property type="evidence" value="ECO:0007669"/>
    <property type="project" value="UniProtKB-SubCell"/>
</dbReference>
<dbReference type="SUPFAM" id="SSF54160">
    <property type="entry name" value="Chromo domain-like"/>
    <property type="match status" value="2"/>
</dbReference>
<dbReference type="GO" id="GO:0003723">
    <property type="term" value="F:RNA binding"/>
    <property type="evidence" value="ECO:0007669"/>
    <property type="project" value="UniProtKB-KW"/>
</dbReference>
<evidence type="ECO:0000256" key="6">
    <source>
        <dbReference type="ARBA" id="ARBA00022722"/>
    </source>
</evidence>
<reference evidence="22 23" key="1">
    <citation type="submission" date="2016-11" db="EMBL/GenBank/DDBJ databases">
        <authorList>
            <person name="Jaros S."/>
            <person name="Januszkiewicz K."/>
            <person name="Wedrychowicz H."/>
        </authorList>
    </citation>
    <scope>NUCLEOTIDE SEQUENCE [LARGE SCALE GENOMIC DNA]</scope>
</reference>
<evidence type="ECO:0000256" key="4">
    <source>
        <dbReference type="ARBA" id="ARBA00022679"/>
    </source>
</evidence>
<dbReference type="InterPro" id="IPR036397">
    <property type="entry name" value="RNaseH_sf"/>
</dbReference>
<evidence type="ECO:0000256" key="17">
    <source>
        <dbReference type="ARBA" id="ARBA00023172"/>
    </source>
</evidence>
<dbReference type="EMBL" id="FQNC01000020">
    <property type="protein sequence ID" value="SGY26736.1"/>
    <property type="molecule type" value="Genomic_DNA"/>
</dbReference>
<evidence type="ECO:0000256" key="7">
    <source>
        <dbReference type="ARBA" id="ARBA00022723"/>
    </source>
</evidence>
<dbReference type="Pfam" id="PF00385">
    <property type="entry name" value="Chromo"/>
    <property type="match status" value="1"/>
</dbReference>
<dbReference type="InterPro" id="IPR043502">
    <property type="entry name" value="DNA/RNA_pol_sf"/>
</dbReference>
<dbReference type="CDD" id="cd00024">
    <property type="entry name" value="CD_CSD"/>
    <property type="match status" value="1"/>
</dbReference>
<keyword evidence="12" id="KW-0694">RNA-binding</keyword>
<feature type="compositionally biased region" description="Polar residues" evidence="19">
    <location>
        <begin position="244"/>
        <end position="256"/>
    </location>
</feature>
<feature type="compositionally biased region" description="Polar residues" evidence="19">
    <location>
        <begin position="15"/>
        <end position="24"/>
    </location>
</feature>
<evidence type="ECO:0000313" key="23">
    <source>
        <dbReference type="Proteomes" id="UP000249464"/>
    </source>
</evidence>
<evidence type="ECO:0000256" key="14">
    <source>
        <dbReference type="ARBA" id="ARBA00022918"/>
    </source>
</evidence>
<evidence type="ECO:0000256" key="2">
    <source>
        <dbReference type="ARBA" id="ARBA00012493"/>
    </source>
</evidence>
<dbReference type="GO" id="GO:0006338">
    <property type="term" value="P:chromatin remodeling"/>
    <property type="evidence" value="ECO:0007669"/>
    <property type="project" value="UniProtKB-ARBA"/>
</dbReference>
<evidence type="ECO:0000256" key="3">
    <source>
        <dbReference type="ARBA" id="ARBA00022670"/>
    </source>
</evidence>
<keyword evidence="11" id="KW-0460">Magnesium</keyword>
<dbReference type="InterPro" id="IPR016197">
    <property type="entry name" value="Chromo-like_dom_sf"/>
</dbReference>
<dbReference type="Pfam" id="PF17917">
    <property type="entry name" value="RT_RNaseH"/>
    <property type="match status" value="1"/>
</dbReference>
<dbReference type="EC" id="2.7.7.49" evidence="2"/>
<evidence type="ECO:0000256" key="16">
    <source>
        <dbReference type="ARBA" id="ARBA00023125"/>
    </source>
</evidence>
<dbReference type="FunFam" id="3.30.70.270:FF:000020">
    <property type="entry name" value="Transposon Tf2-6 polyprotein-like Protein"/>
    <property type="match status" value="1"/>
</dbReference>
<dbReference type="CDD" id="cd01647">
    <property type="entry name" value="RT_LTR"/>
    <property type="match status" value="1"/>
</dbReference>
<dbReference type="GO" id="GO:0006508">
    <property type="term" value="P:proteolysis"/>
    <property type="evidence" value="ECO:0007669"/>
    <property type="project" value="UniProtKB-KW"/>
</dbReference>
<feature type="domain" description="Integrase catalytic" evidence="21">
    <location>
        <begin position="1060"/>
        <end position="1219"/>
    </location>
</feature>
<organism evidence="22 23">
    <name type="scientific">Microbotryum silenes-dioicae</name>
    <dbReference type="NCBI Taxonomy" id="796604"/>
    <lineage>
        <taxon>Eukaryota</taxon>
        <taxon>Fungi</taxon>
        <taxon>Dikarya</taxon>
        <taxon>Basidiomycota</taxon>
        <taxon>Pucciniomycotina</taxon>
        <taxon>Microbotryomycetes</taxon>
        <taxon>Microbotryales</taxon>
        <taxon>Microbotryaceae</taxon>
        <taxon>Microbotryum</taxon>
    </lineage>
</organism>
<dbReference type="InterPro" id="IPR050951">
    <property type="entry name" value="Retrovirus_Pol_polyprotein"/>
</dbReference>
<dbReference type="InterPro" id="IPR021109">
    <property type="entry name" value="Peptidase_aspartic_dom_sf"/>
</dbReference>
<evidence type="ECO:0000256" key="9">
    <source>
        <dbReference type="ARBA" id="ARBA00022759"/>
    </source>
</evidence>
<dbReference type="InterPro" id="IPR001584">
    <property type="entry name" value="Integrase_cat-core"/>
</dbReference>
<evidence type="ECO:0000313" key="22">
    <source>
        <dbReference type="EMBL" id="SGY26736.1"/>
    </source>
</evidence>
<dbReference type="InterPro" id="IPR000953">
    <property type="entry name" value="Chromo/chromo_shadow_dom"/>
</dbReference>
<dbReference type="Proteomes" id="UP000249464">
    <property type="component" value="Unassembled WGS sequence"/>
</dbReference>
<dbReference type="InterPro" id="IPR056924">
    <property type="entry name" value="SH3_Tf2-1"/>
</dbReference>
<feature type="region of interest" description="Disordered" evidence="19">
    <location>
        <begin position="237"/>
        <end position="261"/>
    </location>
</feature>
<name>A0A2X0P0F4_9BASI</name>
<dbReference type="FunFam" id="3.30.420.10:FF:000032">
    <property type="entry name" value="Retrovirus-related Pol polyprotein from transposon 297-like Protein"/>
    <property type="match status" value="1"/>
</dbReference>
<evidence type="ECO:0000256" key="1">
    <source>
        <dbReference type="ARBA" id="ARBA00004123"/>
    </source>
</evidence>
<dbReference type="InterPro" id="IPR023780">
    <property type="entry name" value="Chromo_domain"/>
</dbReference>
<proteinExistence type="predicted"/>
<dbReference type="Gene3D" id="3.10.10.10">
    <property type="entry name" value="HIV Type 1 Reverse Transcriptase, subunit A, domain 1"/>
    <property type="match status" value="1"/>
</dbReference>
<dbReference type="GO" id="GO:0006310">
    <property type="term" value="P:DNA recombination"/>
    <property type="evidence" value="ECO:0007669"/>
    <property type="project" value="UniProtKB-KW"/>
</dbReference>
<accession>A0A2X0P0F4</accession>
<dbReference type="Pfam" id="PF08284">
    <property type="entry name" value="RVP_2"/>
    <property type="match status" value="1"/>
</dbReference>
<dbReference type="GO" id="GO:0015074">
    <property type="term" value="P:DNA integration"/>
    <property type="evidence" value="ECO:0007669"/>
    <property type="project" value="UniProtKB-KW"/>
</dbReference>
<evidence type="ECO:0000256" key="10">
    <source>
        <dbReference type="ARBA" id="ARBA00022801"/>
    </source>
</evidence>
<dbReference type="SUPFAM" id="SSF56672">
    <property type="entry name" value="DNA/RNA polymerases"/>
    <property type="match status" value="1"/>
</dbReference>
<dbReference type="InterPro" id="IPR041588">
    <property type="entry name" value="Integrase_H2C2"/>
</dbReference>
<dbReference type="GO" id="GO:0004190">
    <property type="term" value="F:aspartic-type endopeptidase activity"/>
    <property type="evidence" value="ECO:0007669"/>
    <property type="project" value="UniProtKB-KW"/>
</dbReference>
<dbReference type="PROSITE" id="PS50013">
    <property type="entry name" value="CHROMO_2"/>
    <property type="match status" value="2"/>
</dbReference>
<keyword evidence="13" id="KW-0229">DNA integration</keyword>
<dbReference type="CDD" id="cd00303">
    <property type="entry name" value="retropepsin_like"/>
    <property type="match status" value="1"/>
</dbReference>
<keyword evidence="17" id="KW-0233">DNA recombination</keyword>
<keyword evidence="7" id="KW-0479">Metal-binding</keyword>
<feature type="region of interest" description="Disordered" evidence="19">
    <location>
        <begin position="1"/>
        <end position="29"/>
    </location>
</feature>
<keyword evidence="3" id="KW-0645">Protease</keyword>
<evidence type="ECO:0000259" key="20">
    <source>
        <dbReference type="PROSITE" id="PS50013"/>
    </source>
</evidence>
<dbReference type="PANTHER" id="PTHR37984:SF5">
    <property type="entry name" value="PROTEIN NYNRIN-LIKE"/>
    <property type="match status" value="1"/>
</dbReference>
<keyword evidence="4" id="KW-0808">Transferase</keyword>
<dbReference type="GO" id="GO:0003677">
    <property type="term" value="F:DNA binding"/>
    <property type="evidence" value="ECO:0007669"/>
    <property type="project" value="UniProtKB-KW"/>
</dbReference>
<feature type="domain" description="Chromo" evidence="20">
    <location>
        <begin position="1373"/>
        <end position="1431"/>
    </location>
</feature>
<keyword evidence="5" id="KW-0548">Nucleotidyltransferase</keyword>
<dbReference type="InterPro" id="IPR041373">
    <property type="entry name" value="RT_RNaseH"/>
</dbReference>
<gene>
    <name evidence="22" type="primary">BQ5605_C018g08765</name>
    <name evidence="22" type="ORF">BQ5605_C018G08765</name>
</gene>
<dbReference type="InterPro" id="IPR043128">
    <property type="entry name" value="Rev_trsase/Diguanyl_cyclase"/>
</dbReference>
<dbReference type="PROSITE" id="PS50994">
    <property type="entry name" value="INTEGRASE"/>
    <property type="match status" value="1"/>
</dbReference>
<evidence type="ECO:0000256" key="8">
    <source>
        <dbReference type="ARBA" id="ARBA00022750"/>
    </source>
</evidence>
<keyword evidence="9" id="KW-0255">Endonuclease</keyword>
<feature type="compositionally biased region" description="Basic and acidic residues" evidence="19">
    <location>
        <begin position="1416"/>
        <end position="1432"/>
    </location>
</feature>
<dbReference type="PROSITE" id="PS00598">
    <property type="entry name" value="CHROMO_1"/>
    <property type="match status" value="1"/>
</dbReference>
<keyword evidence="8" id="KW-0064">Aspartyl protease</keyword>
<dbReference type="Gene3D" id="3.30.70.270">
    <property type="match status" value="1"/>
</dbReference>
<evidence type="ECO:0000256" key="19">
    <source>
        <dbReference type="SAM" id="MobiDB-lite"/>
    </source>
</evidence>
<dbReference type="SUPFAM" id="SSF53098">
    <property type="entry name" value="Ribonuclease H-like"/>
    <property type="match status" value="1"/>
</dbReference>
<keyword evidence="6" id="KW-0540">Nuclease</keyword>
<evidence type="ECO:0000259" key="21">
    <source>
        <dbReference type="PROSITE" id="PS50994"/>
    </source>
</evidence>
<dbReference type="InterPro" id="IPR023779">
    <property type="entry name" value="Chromodomain_CS"/>
</dbReference>
<sequence>MARGKNAQVALPPVSNRQDQTAELSSDEEPVLKMSQGLKLIASKLTNGPLTLASIRAFLTDMDNLFIRHGVSDMGFKIMFIQNHVEHDHLKDWLVSSTEDRTWDEFKVAMVRKALPLDFAFDTEKQIRHSKQRNMDYPTCASGLCALQLQLGQAALSDAEFIKILLFNMDAQLSVVLRQKDLLANTGLHQDDLDYVAASKAGLPRAKAVSYEAFERLARSQWNTMLAIRNVAVQKTPTTTTRTNSYRPPGTSTAGSRRTPHRLTEPMKDYLRRKEGCFSCRRINAGHVLRVCPLEWQTAPDVPEGWTEHEKKKASSGNKETLNQMTERDNDDFSTDKENEYAPRFLSPIPMALHNGKGLATFRTLADSRASSSFIADKVVEKLGLVEYRLPVPSTVTTAIQGQKSAFRITSFVKIPIALENGIWEAGETVLKVAKLQKPLEVVLGFNFLEKHKINLDCENHRILVPHPDMPNATIDLLAPVFGPRPRETTQKGGKRNNKDRINWNAVAAYIDEVQQKEAEPAELRQREAKLRAEFADRFPTDIPPVAMYESPVRHHIQLKPGAKKPNKKGYRAAHRYQPAWKRLLDQHVTAGRLRKSSSEYASPAFIIPKKGMEKNESILPRWVNDYRELNEGTVRDRTPLPLPDEILSGLYEWTVMPMGLCNAPATHQRRVNEALGELIGKVKADLYVSPKKTELFAAECFFLGHQITREGISVDPEKVQRIQHWPRPTTVRQLRGFLGLVQYLRKFIDKLADLTAVLVPLTRKGAHVDQGWTKKHETAFQAIKAMVGKLPSLHPIDHSEGADPLWLMTDASNRGIGAALSQGKEWQTAMPVGYWSRQYIPAEHNYAAHEMELLAIVDALHHWRVDLLGVGFKILTDHHALAAFMKQGNLSWRQARWTERLADYDFTIEYVRGPQNTISDALSRHSFPDGDMANVLAETMLDPAFLQAIRDGYQDDSQCAQAIRNIDSTPGYLLEDGIARFEGRILLPKTGDFREKAIHNAHNTAGHFGLHKTYEHLRRNFIWSGMKEVCKEYIESCSVCQTMKMHGTGFAGQIHNLNVPDRPMREVGLDFVGPLIPSNGNDALLMVTDCLSGYVRLTPCQTTDDAATTAKRFFDGWYQYFGMPRVLISDRDKLFTSEFWKAYMDRMGTKLAMSTAFHPQTDGRSERTNRTVIQVLQTLVNRRQNDWANHIATVEFIINSSLNKSTGKTPFEVVLGFNPELTPIAPRDGSTVLQAVEAIVDKRETAVAEARDNLAIAKIRQAEQSNRRRKVDPVFAVGDKVLVDSQDRRLRYKADGEARSTKFFPRFDGPYEVLAARPETSNYKLKLNPGDKTHNVFHVSKLRRWVANDGEAFPGRHAAEPAAIIVQGNEEWEVEHIVDEKGKGKRKKFLVKWKGWADSDNTWEPRSHLEETAALDRWENKNREGGREQPRPKPVIVDGQEEWVVREILEETTRGKKRFCVWWEGYPQHEATLEPREHLEGTEVLRRWELKKRTEGRSAMFSIVADCLKVLDLKYNCLILSIILGARLHAVLPGESDQQHGA</sequence>
<evidence type="ECO:0000256" key="18">
    <source>
        <dbReference type="ARBA" id="ARBA00023242"/>
    </source>
</evidence>
<evidence type="ECO:0000256" key="13">
    <source>
        <dbReference type="ARBA" id="ARBA00022908"/>
    </source>
</evidence>
<dbReference type="Gene3D" id="1.10.340.70">
    <property type="match status" value="1"/>
</dbReference>
<dbReference type="InterPro" id="IPR012337">
    <property type="entry name" value="RNaseH-like_sf"/>
</dbReference>
<dbReference type="Gene3D" id="2.40.70.10">
    <property type="entry name" value="Acid Proteases"/>
    <property type="match status" value="1"/>
</dbReference>
<protein>
    <recommendedName>
        <fullName evidence="2">RNA-directed DNA polymerase</fullName>
        <ecNumber evidence="2">2.7.7.49</ecNumber>
    </recommendedName>
</protein>
<keyword evidence="14" id="KW-0695">RNA-directed DNA polymerase</keyword>
<dbReference type="SMART" id="SM00298">
    <property type="entry name" value="CHROMO"/>
    <property type="match status" value="2"/>
</dbReference>
<evidence type="ECO:0000256" key="15">
    <source>
        <dbReference type="ARBA" id="ARBA00022932"/>
    </source>
</evidence>
<comment type="subcellular location">
    <subcellularLocation>
        <location evidence="1">Nucleus</location>
    </subcellularLocation>
</comment>
<evidence type="ECO:0000256" key="11">
    <source>
        <dbReference type="ARBA" id="ARBA00022842"/>
    </source>
</evidence>
<dbReference type="GO" id="GO:0003964">
    <property type="term" value="F:RNA-directed DNA polymerase activity"/>
    <property type="evidence" value="ECO:0007669"/>
    <property type="project" value="UniProtKB-KW"/>
</dbReference>
<dbReference type="Pfam" id="PF24626">
    <property type="entry name" value="SH3_Tf2-1"/>
    <property type="match status" value="1"/>
</dbReference>
<dbReference type="GO" id="GO:0004519">
    <property type="term" value="F:endonuclease activity"/>
    <property type="evidence" value="ECO:0007669"/>
    <property type="project" value="UniProtKB-KW"/>
</dbReference>